<protein>
    <submittedName>
        <fullName evidence="1">Uncharacterized protein</fullName>
    </submittedName>
</protein>
<dbReference type="Proteomes" id="UP000596039">
    <property type="component" value="Chromosome"/>
</dbReference>
<keyword evidence="2" id="KW-1185">Reference proteome</keyword>
<name>A0ABY8RZ68_MYCBV</name>
<dbReference type="EMBL" id="CP058496">
    <property type="protein sequence ID" value="WHO15501.1"/>
    <property type="molecule type" value="Genomic_DNA"/>
</dbReference>
<evidence type="ECO:0000313" key="2">
    <source>
        <dbReference type="Proteomes" id="UP000596039"/>
    </source>
</evidence>
<accession>A0ABY8RZ68</accession>
<gene>
    <name evidence="1" type="ORF">HYD69_04705</name>
</gene>
<organism evidence="1 2">
    <name type="scientific">Mycoplasmopsis bovis</name>
    <name type="common">Mycoplasma bovis</name>
    <dbReference type="NCBI Taxonomy" id="28903"/>
    <lineage>
        <taxon>Bacteria</taxon>
        <taxon>Bacillati</taxon>
        <taxon>Mycoplasmatota</taxon>
        <taxon>Mycoplasmoidales</taxon>
        <taxon>Metamycoplasmataceae</taxon>
        <taxon>Mycoplasmopsis</taxon>
    </lineage>
</organism>
<evidence type="ECO:0000313" key="1">
    <source>
        <dbReference type="EMBL" id="WHO15501.1"/>
    </source>
</evidence>
<dbReference type="RefSeq" id="WP_013954746.1">
    <property type="nucleotide sequence ID" value="NZ_JBELXP010000056.1"/>
</dbReference>
<sequence>MHDEDFSYAKDFYNHYKNRIGDHFRNHKNSSYVSNVDEAMALFDQKFEKASDFSDTKWLKLYALPNNLENFERELEKRSVRIDKHYEALSLEYVIN</sequence>
<reference evidence="1 2" key="1">
    <citation type="journal article" date="2020" name="Vet. Res.">
        <title>Phylogenomic analysis of Mycoplasma bovis from Belgian veal, dairy and beef herds.</title>
        <authorList>
            <person name="Bokma J."/>
            <person name="Vereecke N."/>
            <person name="De Bleecker K."/>
            <person name="Callens J."/>
            <person name="Ribbens S."/>
            <person name="Nauwynck H."/>
            <person name="Haesebrouck F."/>
            <person name="Theuns S."/>
            <person name="Boyen F."/>
            <person name="Pardon B."/>
        </authorList>
    </citation>
    <scope>NUCLEOTIDE SEQUENCE [LARGE SCALE GENOMIC DNA]</scope>
    <source>
        <strain evidence="1 2">Mb222</strain>
    </source>
</reference>
<proteinExistence type="predicted"/>